<feature type="chain" id="PRO_5005187831" description="YchJ-like middle NTF2-like domain-containing protein" evidence="1">
    <location>
        <begin position="22"/>
        <end position="223"/>
    </location>
</feature>
<dbReference type="SUPFAM" id="SSF54427">
    <property type="entry name" value="NTF2-like"/>
    <property type="match status" value="1"/>
</dbReference>
<dbReference type="VEuPathDB" id="CryptoDB:Vbra_8588"/>
<keyword evidence="4" id="KW-1185">Reference proteome</keyword>
<protein>
    <recommendedName>
        <fullName evidence="2">YchJ-like middle NTF2-like domain-containing protein</fullName>
    </recommendedName>
</protein>
<dbReference type="AlphaFoldDB" id="A0A0G4EYD9"/>
<dbReference type="Proteomes" id="UP000041254">
    <property type="component" value="Unassembled WGS sequence"/>
</dbReference>
<dbReference type="Pfam" id="PF17775">
    <property type="entry name" value="YchJ_M-like"/>
    <property type="match status" value="1"/>
</dbReference>
<evidence type="ECO:0000313" key="4">
    <source>
        <dbReference type="Proteomes" id="UP000041254"/>
    </source>
</evidence>
<evidence type="ECO:0000259" key="2">
    <source>
        <dbReference type="Pfam" id="PF17775"/>
    </source>
</evidence>
<dbReference type="InterPro" id="IPR032710">
    <property type="entry name" value="NTF2-like_dom_sf"/>
</dbReference>
<name>A0A0G4EYD9_VITBC</name>
<dbReference type="InterPro" id="IPR048469">
    <property type="entry name" value="YchJ-like_M"/>
</dbReference>
<sequence length="223" mass="25074">MALLPSLTCIVVAARLDLLSAFRPPPLPPALSTHPSRRPTTSLDVFKGFGAAPPATSKKKEDPTAEHLDDDCPCFEGKLYKDCCRPLHKGVAQPADAEQLLRARFCAHAFKVPRYILTTTSIDSDTYKENQEKWERKTKEILDKAEFENLQIKNITDIDGDHTSIEFTYDVSGPNRKTETKKEKSYFVKSEGGRWMFLRSDKPKDLTADSRMKKRKVASGGLV</sequence>
<dbReference type="EMBL" id="CDMY01000347">
    <property type="protein sequence ID" value="CEM04155.1"/>
    <property type="molecule type" value="Genomic_DNA"/>
</dbReference>
<dbReference type="PANTHER" id="PTHR33747">
    <property type="entry name" value="UPF0225 PROTEIN SCO1677"/>
    <property type="match status" value="1"/>
</dbReference>
<dbReference type="Gene3D" id="3.10.450.50">
    <property type="match status" value="1"/>
</dbReference>
<keyword evidence="1" id="KW-0732">Signal</keyword>
<proteinExistence type="predicted"/>
<feature type="domain" description="YchJ-like middle NTF2-like" evidence="2">
    <location>
        <begin position="96"/>
        <end position="199"/>
    </location>
</feature>
<dbReference type="OrthoDB" id="539593at2759"/>
<dbReference type="STRING" id="1169540.A0A0G4EYD9"/>
<evidence type="ECO:0000256" key="1">
    <source>
        <dbReference type="SAM" id="SignalP"/>
    </source>
</evidence>
<dbReference type="OMA" id="FHIGESE"/>
<accession>A0A0G4EYD9</accession>
<reference evidence="3 4" key="1">
    <citation type="submission" date="2014-11" db="EMBL/GenBank/DDBJ databases">
        <authorList>
            <person name="Zhu J."/>
            <person name="Qi W."/>
            <person name="Song R."/>
        </authorList>
    </citation>
    <scope>NUCLEOTIDE SEQUENCE [LARGE SCALE GENOMIC DNA]</scope>
</reference>
<dbReference type="PANTHER" id="PTHR33747:SF1">
    <property type="entry name" value="ADENYLATE CYCLASE-ASSOCIATED CAP C-TERMINAL DOMAIN-CONTAINING PROTEIN"/>
    <property type="match status" value="1"/>
</dbReference>
<dbReference type="InParanoid" id="A0A0G4EYD9"/>
<evidence type="ECO:0000313" key="3">
    <source>
        <dbReference type="EMBL" id="CEM04155.1"/>
    </source>
</evidence>
<gene>
    <name evidence="3" type="ORF">Vbra_8588</name>
</gene>
<feature type="signal peptide" evidence="1">
    <location>
        <begin position="1"/>
        <end position="21"/>
    </location>
</feature>
<organism evidence="3 4">
    <name type="scientific">Vitrella brassicaformis (strain CCMP3155)</name>
    <dbReference type="NCBI Taxonomy" id="1169540"/>
    <lineage>
        <taxon>Eukaryota</taxon>
        <taxon>Sar</taxon>
        <taxon>Alveolata</taxon>
        <taxon>Colpodellida</taxon>
        <taxon>Vitrellaceae</taxon>
        <taxon>Vitrella</taxon>
    </lineage>
</organism>